<evidence type="ECO:0000259" key="5">
    <source>
        <dbReference type="PROSITE" id="PS50075"/>
    </source>
</evidence>
<keyword evidence="2" id="KW-0597">Phosphoprotein</keyword>
<dbReference type="PROSITE" id="PS00012">
    <property type="entry name" value="PHOSPHOPANTETHEINE"/>
    <property type="match status" value="1"/>
</dbReference>
<protein>
    <recommendedName>
        <fullName evidence="5">Carrier domain-containing protein</fullName>
    </recommendedName>
</protein>
<dbReference type="Gene3D" id="1.10.1200.10">
    <property type="entry name" value="ACP-like"/>
    <property type="match status" value="1"/>
</dbReference>
<evidence type="ECO:0000313" key="7">
    <source>
        <dbReference type="Proteomes" id="UP000037020"/>
    </source>
</evidence>
<proteinExistence type="predicted"/>
<dbReference type="EMBL" id="LGUT01002366">
    <property type="protein sequence ID" value="KOG87211.1"/>
    <property type="molecule type" value="Genomic_DNA"/>
</dbReference>
<evidence type="ECO:0000256" key="1">
    <source>
        <dbReference type="ARBA" id="ARBA00022450"/>
    </source>
</evidence>
<evidence type="ECO:0000256" key="4">
    <source>
        <dbReference type="ARBA" id="ARBA00023268"/>
    </source>
</evidence>
<dbReference type="SUPFAM" id="SSF47336">
    <property type="entry name" value="ACP-like"/>
    <property type="match status" value="1"/>
</dbReference>
<dbReference type="InterPro" id="IPR020806">
    <property type="entry name" value="PKS_PP-bd"/>
</dbReference>
<feature type="non-terminal residue" evidence="6">
    <location>
        <position position="89"/>
    </location>
</feature>
<feature type="non-terminal residue" evidence="6">
    <location>
        <position position="1"/>
    </location>
</feature>
<dbReference type="InterPro" id="IPR050091">
    <property type="entry name" value="PKS_NRPS_Biosynth_Enz"/>
</dbReference>
<dbReference type="Proteomes" id="UP000037020">
    <property type="component" value="Unassembled WGS sequence"/>
</dbReference>
<evidence type="ECO:0000313" key="6">
    <source>
        <dbReference type="EMBL" id="KOG87211.1"/>
    </source>
</evidence>
<evidence type="ECO:0000256" key="2">
    <source>
        <dbReference type="ARBA" id="ARBA00022553"/>
    </source>
</evidence>
<comment type="caution">
    <text evidence="6">The sequence shown here is derived from an EMBL/GenBank/DDBJ whole genome shotgun (WGS) entry which is preliminary data.</text>
</comment>
<dbReference type="PANTHER" id="PTHR43775:SF51">
    <property type="entry name" value="INACTIVE PHENOLPHTHIOCEROL SYNTHESIS POLYKETIDE SYNTHASE TYPE I PKS1-RELATED"/>
    <property type="match status" value="1"/>
</dbReference>
<keyword evidence="3" id="KW-0808">Transferase</keyword>
<keyword evidence="4" id="KW-0511">Multifunctional enzyme</keyword>
<dbReference type="PANTHER" id="PTHR43775">
    <property type="entry name" value="FATTY ACID SYNTHASE"/>
    <property type="match status" value="1"/>
</dbReference>
<sequence length="89" mass="9087">HTSASSLSPDRTFKDIGFDSLASVELRNRITAFTGLRLPATVVFDYPDLTSLSAYVLGEVIGTGSAAPTAPAIATADTGDDAIAVVGMA</sequence>
<reference evidence="6 7" key="1">
    <citation type="submission" date="2015-07" db="EMBL/GenBank/DDBJ databases">
        <authorList>
            <person name="Ju K.-S."/>
            <person name="Doroghazi J.R."/>
            <person name="Metcalf W.W."/>
        </authorList>
    </citation>
    <scope>NUCLEOTIDE SEQUENCE [LARGE SCALE GENOMIC DNA]</scope>
    <source>
        <strain evidence="6 7">NRRL B-3589</strain>
    </source>
</reference>
<gene>
    <name evidence="6" type="ORF">ADK38_26710</name>
</gene>
<dbReference type="SMART" id="SM01294">
    <property type="entry name" value="PKS_PP_betabranch"/>
    <property type="match status" value="1"/>
</dbReference>
<dbReference type="PROSITE" id="PS50075">
    <property type="entry name" value="CARRIER"/>
    <property type="match status" value="1"/>
</dbReference>
<organism evidence="6 7">
    <name type="scientific">Streptomyces varsoviensis</name>
    <dbReference type="NCBI Taxonomy" id="67373"/>
    <lineage>
        <taxon>Bacteria</taxon>
        <taxon>Bacillati</taxon>
        <taxon>Actinomycetota</taxon>
        <taxon>Actinomycetes</taxon>
        <taxon>Kitasatosporales</taxon>
        <taxon>Streptomycetaceae</taxon>
        <taxon>Streptomyces</taxon>
    </lineage>
</organism>
<feature type="domain" description="Carrier" evidence="5">
    <location>
        <begin position="1"/>
        <end position="60"/>
    </location>
</feature>
<dbReference type="InterPro" id="IPR036736">
    <property type="entry name" value="ACP-like_sf"/>
</dbReference>
<dbReference type="InterPro" id="IPR009081">
    <property type="entry name" value="PP-bd_ACP"/>
</dbReference>
<accession>A0ABR5J1C1</accession>
<dbReference type="InterPro" id="IPR006162">
    <property type="entry name" value="Ppantetheine_attach_site"/>
</dbReference>
<dbReference type="SMART" id="SM00823">
    <property type="entry name" value="PKS_PP"/>
    <property type="match status" value="1"/>
</dbReference>
<keyword evidence="1" id="KW-0596">Phosphopantetheine</keyword>
<dbReference type="Pfam" id="PF00550">
    <property type="entry name" value="PP-binding"/>
    <property type="match status" value="1"/>
</dbReference>
<name>A0ABR5J1C1_9ACTN</name>
<keyword evidence="7" id="KW-1185">Reference proteome</keyword>
<evidence type="ECO:0000256" key="3">
    <source>
        <dbReference type="ARBA" id="ARBA00022679"/>
    </source>
</evidence>